<dbReference type="EMBL" id="BLYI01000027">
    <property type="protein sequence ID" value="GFO85002.1"/>
    <property type="molecule type" value="Genomic_DNA"/>
</dbReference>
<evidence type="ECO:0000313" key="4">
    <source>
        <dbReference type="Proteomes" id="UP000613208"/>
    </source>
</evidence>
<accession>A0A916Q608</accession>
<dbReference type="AlphaFoldDB" id="A0A916Q608"/>
<dbReference type="Gene3D" id="3.40.50.1820">
    <property type="entry name" value="alpha/beta hydrolase"/>
    <property type="match status" value="1"/>
</dbReference>
<keyword evidence="1" id="KW-0378">Hydrolase</keyword>
<dbReference type="PANTHER" id="PTHR48081:SF6">
    <property type="entry name" value="PEPTIDASE S9 PROLYL OLIGOPEPTIDASE CATALYTIC DOMAIN-CONTAINING PROTEIN"/>
    <property type="match status" value="1"/>
</dbReference>
<evidence type="ECO:0000259" key="2">
    <source>
        <dbReference type="Pfam" id="PF20434"/>
    </source>
</evidence>
<evidence type="ECO:0000256" key="1">
    <source>
        <dbReference type="ARBA" id="ARBA00022801"/>
    </source>
</evidence>
<proteinExistence type="predicted"/>
<dbReference type="Proteomes" id="UP000613208">
    <property type="component" value="Unassembled WGS sequence"/>
</dbReference>
<gene>
    <name evidence="3" type="ORF">ANBU17_13490</name>
</gene>
<dbReference type="InterPro" id="IPR029058">
    <property type="entry name" value="AB_hydrolase_fold"/>
</dbReference>
<dbReference type="InterPro" id="IPR050300">
    <property type="entry name" value="GDXG_lipolytic_enzyme"/>
</dbReference>
<reference evidence="3" key="1">
    <citation type="submission" date="2020-06" db="EMBL/GenBank/DDBJ databases">
        <title>Characterization of fructooligosaccharide metabolism and fructooligosaccharide-degrading enzymes in human commensal butyrate producers.</title>
        <authorList>
            <person name="Tanno H."/>
            <person name="Fujii T."/>
            <person name="Hirano K."/>
            <person name="Maeno S."/>
            <person name="Tonozuka T."/>
            <person name="Sakamoto M."/>
            <person name="Ohkuma M."/>
            <person name="Tochio T."/>
            <person name="Endo A."/>
        </authorList>
    </citation>
    <scope>NUCLEOTIDE SEQUENCE</scope>
    <source>
        <strain evidence="3">JCM 17466</strain>
    </source>
</reference>
<dbReference type="InterPro" id="IPR049492">
    <property type="entry name" value="BD-FAE-like_dom"/>
</dbReference>
<dbReference type="Pfam" id="PF20434">
    <property type="entry name" value="BD-FAE"/>
    <property type="match status" value="1"/>
</dbReference>
<dbReference type="PANTHER" id="PTHR48081">
    <property type="entry name" value="AB HYDROLASE SUPERFAMILY PROTEIN C4A8.06C"/>
    <property type="match status" value="1"/>
</dbReference>
<keyword evidence="4" id="KW-1185">Reference proteome</keyword>
<organism evidence="3 4">
    <name type="scientific">Anaerostipes butyraticus</name>
    <dbReference type="NCBI Taxonomy" id="645466"/>
    <lineage>
        <taxon>Bacteria</taxon>
        <taxon>Bacillati</taxon>
        <taxon>Bacillota</taxon>
        <taxon>Clostridia</taxon>
        <taxon>Lachnospirales</taxon>
        <taxon>Lachnospiraceae</taxon>
        <taxon>Anaerostipes</taxon>
    </lineage>
</organism>
<evidence type="ECO:0000313" key="3">
    <source>
        <dbReference type="EMBL" id="GFO85002.1"/>
    </source>
</evidence>
<dbReference type="SUPFAM" id="SSF53474">
    <property type="entry name" value="alpha/beta-Hydrolases"/>
    <property type="match status" value="1"/>
</dbReference>
<name>A0A916Q608_9FIRM</name>
<dbReference type="GO" id="GO:0016787">
    <property type="term" value="F:hydrolase activity"/>
    <property type="evidence" value="ECO:0007669"/>
    <property type="project" value="UniProtKB-KW"/>
</dbReference>
<protein>
    <recommendedName>
        <fullName evidence="2">BD-FAE-like domain-containing protein</fullName>
    </recommendedName>
</protein>
<comment type="caution">
    <text evidence="3">The sequence shown here is derived from an EMBL/GenBank/DDBJ whole genome shotgun (WGS) entry which is preliminary data.</text>
</comment>
<feature type="domain" description="BD-FAE-like" evidence="2">
    <location>
        <begin position="165"/>
        <end position="215"/>
    </location>
</feature>
<sequence length="307" mass="35084">MLDMERIGDDNIRYSEFTENTRAGEVISDPAFRGFGRLLFPMDLSISERMTLKELSSSSIYLWYSDIRTEKTVEILNYMKQEVQKGHQIFYPIYTDREMQQEPSRKNTGLFYFRGEPGKPFGIMNAGGGFYYVGAMHDSFPHALEISRLGYHGFALIYRTREPYDDLARAICFLHDHAAEFQMDPNHYSLWGGSAGARMAAVLGNRDYLRQLTDRSDIQQAAAVIMQYTGYSSASYSEVPTYACVGTRDGIADWRVMKHRLGILDEIGIPTEFHVYKGLRHGFGLGVGTIAEGWIYDAVEFWKQQLS</sequence>